<gene>
    <name evidence="1" type="ORF">NEOCIP111885_00085</name>
</gene>
<dbReference type="RefSeq" id="WP_230494686.1">
    <property type="nucleotide sequence ID" value="NZ_CAKJTG010000001.1"/>
</dbReference>
<proteinExistence type="predicted"/>
<comment type="caution">
    <text evidence="1">The sequence shown here is derived from an EMBL/GenBank/DDBJ whole genome shotgun (WGS) entry which is preliminary data.</text>
</comment>
<evidence type="ECO:0000313" key="1">
    <source>
        <dbReference type="EMBL" id="CAG9606397.1"/>
    </source>
</evidence>
<evidence type="ECO:0000313" key="2">
    <source>
        <dbReference type="Proteomes" id="UP000789845"/>
    </source>
</evidence>
<dbReference type="Proteomes" id="UP000789845">
    <property type="component" value="Unassembled WGS sequence"/>
</dbReference>
<name>A0A9C7G6E8_9BACI</name>
<protein>
    <submittedName>
        <fullName evidence="1">Uncharacterized protein</fullName>
    </submittedName>
</protein>
<reference evidence="1" key="1">
    <citation type="submission" date="2021-10" db="EMBL/GenBank/DDBJ databases">
        <authorList>
            <person name="Criscuolo A."/>
        </authorList>
    </citation>
    <scope>NUCLEOTIDE SEQUENCE</scope>
    <source>
        <strain evidence="1">CIP111885</strain>
    </source>
</reference>
<accession>A0A9C7G6E8</accession>
<organism evidence="1 2">
    <name type="scientific">Pseudoneobacillus rhizosphaerae</name>
    <dbReference type="NCBI Taxonomy" id="2880968"/>
    <lineage>
        <taxon>Bacteria</taxon>
        <taxon>Bacillati</taxon>
        <taxon>Bacillota</taxon>
        <taxon>Bacilli</taxon>
        <taxon>Bacillales</taxon>
        <taxon>Bacillaceae</taxon>
        <taxon>Pseudoneobacillus</taxon>
    </lineage>
</organism>
<sequence>MPRKGNITISVEDSNTVSLKAIKKYSNKAKNILSGNASTGSNRSSNIKITNNSIITKKVVHS</sequence>
<keyword evidence="2" id="KW-1185">Reference proteome</keyword>
<dbReference type="AlphaFoldDB" id="A0A9C7G6E8"/>
<dbReference type="EMBL" id="CAKJTG010000001">
    <property type="protein sequence ID" value="CAG9606397.1"/>
    <property type="molecule type" value="Genomic_DNA"/>
</dbReference>